<dbReference type="AlphaFoldDB" id="A0A511B114"/>
<name>A0A511B114_9PROT</name>
<keyword evidence="6" id="KW-1185">Reference proteome</keyword>
<proteinExistence type="inferred from homology"/>
<protein>
    <recommendedName>
        <fullName evidence="7">Peptidase A2 domain-containing protein</fullName>
    </recommendedName>
</protein>
<dbReference type="Proteomes" id="UP000321230">
    <property type="component" value="Unassembled WGS sequence"/>
</dbReference>
<reference evidence="5 6" key="1">
    <citation type="submission" date="2019-07" db="EMBL/GenBank/DDBJ databases">
        <title>Whole genome shotgun sequence of Gluconobacter wancherniae NBRC 103581.</title>
        <authorList>
            <person name="Hosoyama A."/>
            <person name="Uohara A."/>
            <person name="Ohji S."/>
            <person name="Ichikawa N."/>
        </authorList>
    </citation>
    <scope>NUCLEOTIDE SEQUENCE [LARGE SCALE GENOMIC DNA]</scope>
    <source>
        <strain evidence="5 6">NBRC 103581</strain>
    </source>
</reference>
<accession>A0A511B114</accession>
<evidence type="ECO:0000313" key="5">
    <source>
        <dbReference type="EMBL" id="GEK94146.1"/>
    </source>
</evidence>
<keyword evidence="4" id="KW-0378">Hydrolase</keyword>
<dbReference type="PANTHER" id="PTHR12917">
    <property type="entry name" value="ASPARTYL PROTEASE DDI-RELATED"/>
    <property type="match status" value="1"/>
</dbReference>
<evidence type="ECO:0000256" key="4">
    <source>
        <dbReference type="ARBA" id="ARBA00022801"/>
    </source>
</evidence>
<dbReference type="GO" id="GO:0006508">
    <property type="term" value="P:proteolysis"/>
    <property type="evidence" value="ECO:0007669"/>
    <property type="project" value="UniProtKB-KW"/>
</dbReference>
<gene>
    <name evidence="5" type="ORF">GWA01_19160</name>
</gene>
<evidence type="ECO:0000256" key="1">
    <source>
        <dbReference type="ARBA" id="ARBA00009136"/>
    </source>
</evidence>
<evidence type="ECO:0000256" key="3">
    <source>
        <dbReference type="ARBA" id="ARBA00022750"/>
    </source>
</evidence>
<dbReference type="PROSITE" id="PS00141">
    <property type="entry name" value="ASP_PROTEASE"/>
    <property type="match status" value="1"/>
</dbReference>
<comment type="caution">
    <text evidence="5">The sequence shown here is derived from an EMBL/GenBank/DDBJ whole genome shotgun (WGS) entry which is preliminary data.</text>
</comment>
<dbReference type="SUPFAM" id="SSF50630">
    <property type="entry name" value="Acid proteases"/>
    <property type="match status" value="1"/>
</dbReference>
<dbReference type="Gene3D" id="2.40.70.10">
    <property type="entry name" value="Acid Proteases"/>
    <property type="match status" value="1"/>
</dbReference>
<organism evidence="5 6">
    <name type="scientific">Gluconobacter wancherniae NBRC 103581</name>
    <dbReference type="NCBI Taxonomy" id="656744"/>
    <lineage>
        <taxon>Bacteria</taxon>
        <taxon>Pseudomonadati</taxon>
        <taxon>Pseudomonadota</taxon>
        <taxon>Alphaproteobacteria</taxon>
        <taxon>Acetobacterales</taxon>
        <taxon>Acetobacteraceae</taxon>
        <taxon>Gluconobacter</taxon>
    </lineage>
</organism>
<comment type="similarity">
    <text evidence="1">Belongs to the DDI1 family.</text>
</comment>
<dbReference type="InterPro" id="IPR001969">
    <property type="entry name" value="Aspartic_peptidase_AS"/>
</dbReference>
<dbReference type="Pfam" id="PF13650">
    <property type="entry name" value="Asp_protease_2"/>
    <property type="match status" value="1"/>
</dbReference>
<dbReference type="InterPro" id="IPR034122">
    <property type="entry name" value="Retropepsin-like_bacterial"/>
</dbReference>
<dbReference type="PANTHER" id="PTHR12917:SF1">
    <property type="entry name" value="AT13091P"/>
    <property type="match status" value="1"/>
</dbReference>
<evidence type="ECO:0008006" key="7">
    <source>
        <dbReference type="Google" id="ProtNLM"/>
    </source>
</evidence>
<keyword evidence="2" id="KW-0645">Protease</keyword>
<evidence type="ECO:0000256" key="2">
    <source>
        <dbReference type="ARBA" id="ARBA00022670"/>
    </source>
</evidence>
<dbReference type="GO" id="GO:0004190">
    <property type="term" value="F:aspartic-type endopeptidase activity"/>
    <property type="evidence" value="ECO:0007669"/>
    <property type="project" value="UniProtKB-KW"/>
</dbReference>
<keyword evidence="3" id="KW-0064">Aspartyl protease</keyword>
<dbReference type="InterPro" id="IPR021109">
    <property type="entry name" value="Peptidase_aspartic_dom_sf"/>
</dbReference>
<sequence>MGNGVGGSTLVSVSSIDKLDLGTSQAHNIAVIEGGHFNHKIGALPIVGLFGADFLANYEMMVDMPDHEVRLAKVRGCADPTPVWKGRSTKINIDREGSSSNMIGLSVKVNGHPVDAILDTGAQITLLSLSEAHHAGVTDAMLALDRVGTIRGVANNPRKSFIHRFDTLQVGDIVLHNVVFAVSDALSEQDMLLGADFLQHHRVWIKLWDDTGYIQHDKDIPADDPIRRRELD</sequence>
<dbReference type="CDD" id="cd05483">
    <property type="entry name" value="retropepsin_like_bacteria"/>
    <property type="match status" value="1"/>
</dbReference>
<dbReference type="EMBL" id="BJUZ01000002">
    <property type="protein sequence ID" value="GEK94146.1"/>
    <property type="molecule type" value="Genomic_DNA"/>
</dbReference>
<evidence type="ECO:0000313" key="6">
    <source>
        <dbReference type="Proteomes" id="UP000321230"/>
    </source>
</evidence>